<dbReference type="PANTHER" id="PTHR33602:SF1">
    <property type="entry name" value="REGULATORY PROTEIN RECX FAMILY PROTEIN"/>
    <property type="match status" value="1"/>
</dbReference>
<dbReference type="Pfam" id="PF02631">
    <property type="entry name" value="RecX_HTH2"/>
    <property type="match status" value="1"/>
</dbReference>
<reference evidence="10 11" key="1">
    <citation type="journal article" date="2015" name="Genome Announc.">
        <title>Expanding the biotechnology potential of lactobacilli through comparative genomics of 213 strains and associated genera.</title>
        <authorList>
            <person name="Sun Z."/>
            <person name="Harris H.M."/>
            <person name="McCann A."/>
            <person name="Guo C."/>
            <person name="Argimon S."/>
            <person name="Zhang W."/>
            <person name="Yang X."/>
            <person name="Jeffery I.B."/>
            <person name="Cooney J.C."/>
            <person name="Kagawa T.F."/>
            <person name="Liu W."/>
            <person name="Song Y."/>
            <person name="Salvetti E."/>
            <person name="Wrobel A."/>
            <person name="Rasinkangas P."/>
            <person name="Parkhill J."/>
            <person name="Rea M.C."/>
            <person name="O'Sullivan O."/>
            <person name="Ritari J."/>
            <person name="Douillard F.P."/>
            <person name="Paul Ross R."/>
            <person name="Yang R."/>
            <person name="Briner A.E."/>
            <person name="Felis G.E."/>
            <person name="de Vos W.M."/>
            <person name="Barrangou R."/>
            <person name="Klaenhammer T.R."/>
            <person name="Caufield P.W."/>
            <person name="Cui Y."/>
            <person name="Zhang H."/>
            <person name="O'Toole P.W."/>
        </authorList>
    </citation>
    <scope>NUCLEOTIDE SEQUENCE [LARGE SCALE GENOMIC DNA]</scope>
    <source>
        <strain evidence="10 11">DSM 20690</strain>
    </source>
</reference>
<dbReference type="InterPro" id="IPR003783">
    <property type="entry name" value="Regulatory_RecX"/>
</dbReference>
<name>A0A0R2JN36_9LACO</name>
<evidence type="ECO:0000256" key="5">
    <source>
        <dbReference type="ARBA" id="ARBA00022490"/>
    </source>
</evidence>
<keyword evidence="11" id="KW-1185">Reference proteome</keyword>
<feature type="domain" description="RecX third three-helical" evidence="8">
    <location>
        <begin position="224"/>
        <end position="265"/>
    </location>
</feature>
<accession>A0A0R2JN36</accession>
<feature type="domain" description="RecX second three-helical" evidence="7">
    <location>
        <begin position="113"/>
        <end position="154"/>
    </location>
</feature>
<evidence type="ECO:0000259" key="7">
    <source>
        <dbReference type="Pfam" id="PF02631"/>
    </source>
</evidence>
<sequence>MKNNSQKLKISRIEAQKRPGRYNVYINNEYAFPISEEVLIKYMIFKGSEFTSAEIEQIKAADNLSKLYGKAVDFISYRQRTQFEVEKKLKDLTDDEIMIANVIERLIKIDLINDKNYAKNYIRQVADGKNKGPGAATRYLQQKGVAEAVINDALKQYYSKTKVVQNAQQIAQKLFDHYNRYPYNKRIEKVKLTMMRKGFSFDDIDQVLDLIDKTIDENQQNLILKKTCAKVWKKYHAIDSYQRRQKVKQALYRKGFDLDDIDQFLDDLEG</sequence>
<dbReference type="Proteomes" id="UP000051565">
    <property type="component" value="Unassembled WGS sequence"/>
</dbReference>
<dbReference type="Pfam" id="PF21982">
    <property type="entry name" value="RecX_HTH1"/>
    <property type="match status" value="1"/>
</dbReference>
<evidence type="ECO:0000256" key="4">
    <source>
        <dbReference type="ARBA" id="ARBA00018111"/>
    </source>
</evidence>
<comment type="caution">
    <text evidence="10">The sequence shown here is derived from an EMBL/GenBank/DDBJ whole genome shotgun (WGS) entry which is preliminary data.</text>
</comment>
<feature type="domain" description="RecX first three-helical" evidence="9">
    <location>
        <begin position="68"/>
        <end position="106"/>
    </location>
</feature>
<dbReference type="STRING" id="53444.AYR59_04030"/>
<dbReference type="OrthoDB" id="5421057at2"/>
<evidence type="ECO:0000259" key="9">
    <source>
        <dbReference type="Pfam" id="PF21982"/>
    </source>
</evidence>
<dbReference type="NCBIfam" id="NF010733">
    <property type="entry name" value="PRK14135.1"/>
    <property type="match status" value="1"/>
</dbReference>
<dbReference type="GO" id="GO:0005737">
    <property type="term" value="C:cytoplasm"/>
    <property type="evidence" value="ECO:0007669"/>
    <property type="project" value="UniProtKB-SubCell"/>
</dbReference>
<comment type="function">
    <text evidence="1 6">Modulates RecA activity.</text>
</comment>
<evidence type="ECO:0000256" key="6">
    <source>
        <dbReference type="HAMAP-Rule" id="MF_01114"/>
    </source>
</evidence>
<feature type="domain" description="RecX third three-helical" evidence="8">
    <location>
        <begin position="165"/>
        <end position="208"/>
    </location>
</feature>
<dbReference type="GeneID" id="61250049"/>
<organism evidence="10 11">
    <name type="scientific">Fructilactobacillus lindneri DSM 20690 = JCM 11027</name>
    <dbReference type="NCBI Taxonomy" id="1122148"/>
    <lineage>
        <taxon>Bacteria</taxon>
        <taxon>Bacillati</taxon>
        <taxon>Bacillota</taxon>
        <taxon>Bacilli</taxon>
        <taxon>Lactobacillales</taxon>
        <taxon>Lactobacillaceae</taxon>
        <taxon>Fructilactobacillus</taxon>
    </lineage>
</organism>
<evidence type="ECO:0000256" key="3">
    <source>
        <dbReference type="ARBA" id="ARBA00009695"/>
    </source>
</evidence>
<keyword evidence="5 6" id="KW-0963">Cytoplasm</keyword>
<evidence type="ECO:0000256" key="1">
    <source>
        <dbReference type="ARBA" id="ARBA00003529"/>
    </source>
</evidence>
<gene>
    <name evidence="6" type="primary">recX</name>
    <name evidence="10" type="ORF">IV52_GL000822</name>
</gene>
<dbReference type="AlphaFoldDB" id="A0A0R2JN36"/>
<evidence type="ECO:0000259" key="8">
    <source>
        <dbReference type="Pfam" id="PF21981"/>
    </source>
</evidence>
<dbReference type="Pfam" id="PF21981">
    <property type="entry name" value="RecX_HTH3"/>
    <property type="match status" value="2"/>
</dbReference>
<evidence type="ECO:0000256" key="2">
    <source>
        <dbReference type="ARBA" id="ARBA00004496"/>
    </source>
</evidence>
<dbReference type="EMBL" id="JQBT01000033">
    <property type="protein sequence ID" value="KRN78546.1"/>
    <property type="molecule type" value="Genomic_DNA"/>
</dbReference>
<dbReference type="InterPro" id="IPR036388">
    <property type="entry name" value="WH-like_DNA-bd_sf"/>
</dbReference>
<dbReference type="PATRIC" id="fig|1122148.6.peg.845"/>
<dbReference type="RefSeq" id="WP_054645815.1">
    <property type="nucleotide sequence ID" value="NZ_FUXS01000002.1"/>
</dbReference>
<dbReference type="PANTHER" id="PTHR33602">
    <property type="entry name" value="REGULATORY PROTEIN RECX FAMILY PROTEIN"/>
    <property type="match status" value="1"/>
</dbReference>
<protein>
    <recommendedName>
        <fullName evidence="4 6">Regulatory protein RecX</fullName>
    </recommendedName>
</protein>
<dbReference type="Gene3D" id="1.10.10.10">
    <property type="entry name" value="Winged helix-like DNA-binding domain superfamily/Winged helix DNA-binding domain"/>
    <property type="match status" value="4"/>
</dbReference>
<evidence type="ECO:0000313" key="11">
    <source>
        <dbReference type="Proteomes" id="UP000051565"/>
    </source>
</evidence>
<dbReference type="GO" id="GO:0006282">
    <property type="term" value="P:regulation of DNA repair"/>
    <property type="evidence" value="ECO:0007669"/>
    <property type="project" value="UniProtKB-UniRule"/>
</dbReference>
<dbReference type="InterPro" id="IPR053925">
    <property type="entry name" value="RecX_HTH_3rd"/>
</dbReference>
<comment type="subcellular location">
    <subcellularLocation>
        <location evidence="2 6">Cytoplasm</location>
    </subcellularLocation>
</comment>
<evidence type="ECO:0000313" key="10">
    <source>
        <dbReference type="EMBL" id="KRN78546.1"/>
    </source>
</evidence>
<proteinExistence type="inferred from homology"/>
<dbReference type="InterPro" id="IPR053924">
    <property type="entry name" value="RecX_HTH_2nd"/>
</dbReference>
<dbReference type="HAMAP" id="MF_01114">
    <property type="entry name" value="RecX"/>
    <property type="match status" value="1"/>
</dbReference>
<dbReference type="InterPro" id="IPR053926">
    <property type="entry name" value="RecX_HTH_1st"/>
</dbReference>
<comment type="similarity">
    <text evidence="3 6">Belongs to the RecX family.</text>
</comment>